<evidence type="ECO:0000256" key="8">
    <source>
        <dbReference type="ARBA" id="ARBA00023180"/>
    </source>
</evidence>
<evidence type="ECO:0000313" key="11">
    <source>
        <dbReference type="EMBL" id="KAH6827016.1"/>
    </source>
</evidence>
<keyword evidence="4 11" id="KW-0645">Protease</keyword>
<dbReference type="InterPro" id="IPR021109">
    <property type="entry name" value="Peptidase_aspartic_dom_sf"/>
</dbReference>
<evidence type="ECO:0000256" key="3">
    <source>
        <dbReference type="ARBA" id="ARBA00022525"/>
    </source>
</evidence>
<evidence type="ECO:0000256" key="6">
    <source>
        <dbReference type="ARBA" id="ARBA00022750"/>
    </source>
</evidence>
<evidence type="ECO:0000259" key="10">
    <source>
        <dbReference type="PROSITE" id="PS51767"/>
    </source>
</evidence>
<dbReference type="Proteomes" id="UP001190926">
    <property type="component" value="Unassembled WGS sequence"/>
</dbReference>
<dbReference type="InterPro" id="IPR034161">
    <property type="entry name" value="Pepsin-like_plant"/>
</dbReference>
<keyword evidence="6" id="KW-0064">Aspartyl protease</keyword>
<keyword evidence="7" id="KW-0378">Hydrolase</keyword>
<dbReference type="GO" id="GO:0004190">
    <property type="term" value="F:aspartic-type endopeptidase activity"/>
    <property type="evidence" value="ECO:0007669"/>
    <property type="project" value="UniProtKB-KW"/>
</dbReference>
<dbReference type="InterPro" id="IPR032799">
    <property type="entry name" value="TAXi_C"/>
</dbReference>
<dbReference type="SUPFAM" id="SSF50630">
    <property type="entry name" value="Acid proteases"/>
    <property type="match status" value="1"/>
</dbReference>
<dbReference type="GO" id="GO:0006508">
    <property type="term" value="P:proteolysis"/>
    <property type="evidence" value="ECO:0007669"/>
    <property type="project" value="UniProtKB-KW"/>
</dbReference>
<dbReference type="CDD" id="cd05476">
    <property type="entry name" value="pepsin_A_like_plant"/>
    <property type="match status" value="1"/>
</dbReference>
<dbReference type="GO" id="GO:0005576">
    <property type="term" value="C:extracellular region"/>
    <property type="evidence" value="ECO:0007669"/>
    <property type="project" value="UniProtKB-SubCell"/>
</dbReference>
<keyword evidence="12" id="KW-1185">Reference proteome</keyword>
<dbReference type="Pfam" id="PF14543">
    <property type="entry name" value="TAXi_N"/>
    <property type="match status" value="1"/>
</dbReference>
<dbReference type="EMBL" id="SDAM02000154">
    <property type="protein sequence ID" value="KAH6827016.1"/>
    <property type="molecule type" value="Genomic_DNA"/>
</dbReference>
<feature type="signal peptide" evidence="9">
    <location>
        <begin position="1"/>
        <end position="31"/>
    </location>
</feature>
<evidence type="ECO:0000256" key="7">
    <source>
        <dbReference type="ARBA" id="ARBA00022801"/>
    </source>
</evidence>
<comment type="similarity">
    <text evidence="2">Belongs to the peptidase A1 family.</text>
</comment>
<gene>
    <name evidence="11" type="ORF">C2S53_016159</name>
</gene>
<comment type="subcellular location">
    <subcellularLocation>
        <location evidence="1">Secreted</location>
    </subcellularLocation>
</comment>
<feature type="chain" id="PRO_5041958335" evidence="9">
    <location>
        <begin position="32"/>
        <end position="444"/>
    </location>
</feature>
<evidence type="ECO:0000256" key="5">
    <source>
        <dbReference type="ARBA" id="ARBA00022729"/>
    </source>
</evidence>
<keyword evidence="8" id="KW-0325">Glycoprotein</keyword>
<evidence type="ECO:0000256" key="4">
    <source>
        <dbReference type="ARBA" id="ARBA00022670"/>
    </source>
</evidence>
<evidence type="ECO:0000313" key="12">
    <source>
        <dbReference type="Proteomes" id="UP001190926"/>
    </source>
</evidence>
<evidence type="ECO:0000256" key="1">
    <source>
        <dbReference type="ARBA" id="ARBA00004613"/>
    </source>
</evidence>
<sequence>MILMITSKLISYLALITLIFSTCEFHQPAEAKSNGFTTDLIHRDSPHSPSYDPSLSSSQRIINALKRSFHRARRFKERRTTRSPQSDLIYSTGAYLMKFSIGTPPLPSIAIADTGSDIIWTQCQPCLQCINQSLPIFQPKNSSTYTNISCNTPHCNSLPETYCSSRRNCLYSEKYEDGSFTYGQMATDTFTLASNGRKTVSVPKITFGCGFKNGGIFSGIESGIVGLGRGEASLVRQLGRLGQGRFSYCLVSLSDHSNSSKLHFGANARVSGSKRVVSTPLVERDHDTFYYLTLEGISVGNQRLEFDKAWRDRVEGNIIIDSGTTFTLLPPGLYDRFEEAIKSYMKLEEIEDPEGELRLCYLWRNDDDVEIPEIRVELRGGDVKWKRENVFVRTSDASVCLAVQPSKDIAIYGNLAQVNFLVGYDLVKGTVSFKPTHCGTPSTL</sequence>
<dbReference type="InterPro" id="IPR033121">
    <property type="entry name" value="PEPTIDASE_A1"/>
</dbReference>
<dbReference type="PANTHER" id="PTHR47967:SF125">
    <property type="entry name" value="PEPTIDASE A1 DOMAIN-CONTAINING PROTEIN"/>
    <property type="match status" value="1"/>
</dbReference>
<dbReference type="PANTHER" id="PTHR47967">
    <property type="entry name" value="OS07G0603500 PROTEIN-RELATED"/>
    <property type="match status" value="1"/>
</dbReference>
<evidence type="ECO:0000256" key="9">
    <source>
        <dbReference type="SAM" id="SignalP"/>
    </source>
</evidence>
<dbReference type="InterPro" id="IPR051708">
    <property type="entry name" value="Plant_Aspart_Prot_A1"/>
</dbReference>
<evidence type="ECO:0000256" key="2">
    <source>
        <dbReference type="ARBA" id="ARBA00007447"/>
    </source>
</evidence>
<comment type="caution">
    <text evidence="11">The sequence shown here is derived from an EMBL/GenBank/DDBJ whole genome shotgun (WGS) entry which is preliminary data.</text>
</comment>
<proteinExistence type="inferred from homology"/>
<dbReference type="InterPro" id="IPR032861">
    <property type="entry name" value="TAXi_N"/>
</dbReference>
<dbReference type="PROSITE" id="PS51767">
    <property type="entry name" value="PEPTIDASE_A1"/>
    <property type="match status" value="1"/>
</dbReference>
<dbReference type="Pfam" id="PF14541">
    <property type="entry name" value="TAXi_C"/>
    <property type="match status" value="1"/>
</dbReference>
<dbReference type="FunFam" id="2.40.70.10:FF:000050">
    <property type="entry name" value="Aspartic proteinase CDR1"/>
    <property type="match status" value="1"/>
</dbReference>
<dbReference type="FunFam" id="2.40.70.10:FF:000016">
    <property type="entry name" value="Probable aspartic protease At2g35615"/>
    <property type="match status" value="1"/>
</dbReference>
<organism evidence="11 12">
    <name type="scientific">Perilla frutescens var. hirtella</name>
    <name type="common">Perilla citriodora</name>
    <name type="synonym">Perilla setoyensis</name>
    <dbReference type="NCBI Taxonomy" id="608512"/>
    <lineage>
        <taxon>Eukaryota</taxon>
        <taxon>Viridiplantae</taxon>
        <taxon>Streptophyta</taxon>
        <taxon>Embryophyta</taxon>
        <taxon>Tracheophyta</taxon>
        <taxon>Spermatophyta</taxon>
        <taxon>Magnoliopsida</taxon>
        <taxon>eudicotyledons</taxon>
        <taxon>Gunneridae</taxon>
        <taxon>Pentapetalae</taxon>
        <taxon>asterids</taxon>
        <taxon>lamiids</taxon>
        <taxon>Lamiales</taxon>
        <taxon>Lamiaceae</taxon>
        <taxon>Nepetoideae</taxon>
        <taxon>Elsholtzieae</taxon>
        <taxon>Perilla</taxon>
    </lineage>
</organism>
<feature type="domain" description="Peptidase A1" evidence="10">
    <location>
        <begin position="95"/>
        <end position="434"/>
    </location>
</feature>
<accession>A0AAD4J528</accession>
<keyword evidence="5 9" id="KW-0732">Signal</keyword>
<reference evidence="11 12" key="1">
    <citation type="journal article" date="2021" name="Nat. Commun.">
        <title>Incipient diploidization of the medicinal plant Perilla within 10,000 years.</title>
        <authorList>
            <person name="Zhang Y."/>
            <person name="Shen Q."/>
            <person name="Leng L."/>
            <person name="Zhang D."/>
            <person name="Chen S."/>
            <person name="Shi Y."/>
            <person name="Ning Z."/>
            <person name="Chen S."/>
        </authorList>
    </citation>
    <scope>NUCLEOTIDE SEQUENCE [LARGE SCALE GENOMIC DNA]</scope>
    <source>
        <strain evidence="12">cv. PC099</strain>
    </source>
</reference>
<dbReference type="Gene3D" id="2.40.70.10">
    <property type="entry name" value="Acid Proteases"/>
    <property type="match status" value="2"/>
</dbReference>
<name>A0AAD4J528_PERFH</name>
<dbReference type="AlphaFoldDB" id="A0AAD4J528"/>
<protein>
    <submittedName>
        <fullName evidence="11">Eukaryotic aspartyl protease family protein</fullName>
    </submittedName>
</protein>
<keyword evidence="3" id="KW-0964">Secreted</keyword>